<dbReference type="HOGENOM" id="CLU_3202797_0_0_9"/>
<gene>
    <name evidence="1" type="ORF">HMPREF6123_1473</name>
</gene>
<dbReference type="EMBL" id="ACKX01000151">
    <property type="protein sequence ID" value="EEJ51255.1"/>
    <property type="molecule type" value="Genomic_DNA"/>
</dbReference>
<evidence type="ECO:0000313" key="1">
    <source>
        <dbReference type="EMBL" id="EEJ51255.1"/>
    </source>
</evidence>
<organism evidence="1 2">
    <name type="scientific">Oribacterium sinus F0268</name>
    <dbReference type="NCBI Taxonomy" id="585501"/>
    <lineage>
        <taxon>Bacteria</taxon>
        <taxon>Bacillati</taxon>
        <taxon>Bacillota</taxon>
        <taxon>Clostridia</taxon>
        <taxon>Lachnospirales</taxon>
        <taxon>Lachnospiraceae</taxon>
        <taxon>Oribacterium</taxon>
    </lineage>
</organism>
<dbReference type="STRING" id="585501.HMPREF6123_1473"/>
<accession>C2KYA4</accession>
<name>C2KYA4_9FIRM</name>
<dbReference type="AlphaFoldDB" id="C2KYA4"/>
<keyword evidence="2" id="KW-1185">Reference proteome</keyword>
<dbReference type="Proteomes" id="UP000004121">
    <property type="component" value="Unassembled WGS sequence"/>
</dbReference>
<dbReference type="InParanoid" id="C2KYA4"/>
<sequence>MEQKNHLKFLFLEQHLAEEIVQGKIIGVPLYDLLKKKRDRRKKQK</sequence>
<protein>
    <submittedName>
        <fullName evidence="1">Uncharacterized protein</fullName>
    </submittedName>
</protein>
<comment type="caution">
    <text evidence="1">The sequence shown here is derived from an EMBL/GenBank/DDBJ whole genome shotgun (WGS) entry which is preliminary data.</text>
</comment>
<proteinExistence type="predicted"/>
<reference evidence="1 2" key="1">
    <citation type="submission" date="2009-04" db="EMBL/GenBank/DDBJ databases">
        <authorList>
            <person name="Qin X."/>
            <person name="Bachman B."/>
            <person name="Battles P."/>
            <person name="Bell A."/>
            <person name="Bess C."/>
            <person name="Bickham C."/>
            <person name="Chaboub L."/>
            <person name="Chen D."/>
            <person name="Coyle M."/>
            <person name="Deiros D.R."/>
            <person name="Dinh H."/>
            <person name="Forbes L."/>
            <person name="Fowler G."/>
            <person name="Francisco L."/>
            <person name="Fu Q."/>
            <person name="Gubbala S."/>
            <person name="Hale W."/>
            <person name="Han Y."/>
            <person name="Hemphill L."/>
            <person name="Highlander S.K."/>
            <person name="Hirani K."/>
            <person name="Hogues M."/>
            <person name="Jackson L."/>
            <person name="Jakkamsetti A."/>
            <person name="Javaid M."/>
            <person name="Jiang H."/>
            <person name="Korchina V."/>
            <person name="Kovar C."/>
            <person name="Lara F."/>
            <person name="Lee S."/>
            <person name="Mata R."/>
            <person name="Mathew T."/>
            <person name="Moen C."/>
            <person name="Morales K."/>
            <person name="Munidasa M."/>
            <person name="Nazareth L."/>
            <person name="Ngo R."/>
            <person name="Nguyen L."/>
            <person name="Okwuonu G."/>
            <person name="Ongeri F."/>
            <person name="Patil S."/>
            <person name="Petrosino J."/>
            <person name="Pham C."/>
            <person name="Pham P."/>
            <person name="Pu L.-L."/>
            <person name="Puazo M."/>
            <person name="Raj R."/>
            <person name="Reid J."/>
            <person name="Rouhana J."/>
            <person name="Saada N."/>
            <person name="Shang Y."/>
            <person name="Simmons D."/>
            <person name="Thornton R."/>
            <person name="Warren J."/>
            <person name="Weissenberger G."/>
            <person name="Zhang J."/>
            <person name="Zhang L."/>
            <person name="Zhou C."/>
            <person name="Zhu D."/>
            <person name="Muzny D."/>
            <person name="Worley K."/>
            <person name="Gibbs R."/>
        </authorList>
    </citation>
    <scope>NUCLEOTIDE SEQUENCE [LARGE SCALE GENOMIC DNA]</scope>
    <source>
        <strain evidence="1 2">F0268</strain>
    </source>
</reference>
<evidence type="ECO:0000313" key="2">
    <source>
        <dbReference type="Proteomes" id="UP000004121"/>
    </source>
</evidence>